<dbReference type="AlphaFoldDB" id="A0A930VG76"/>
<proteinExistence type="predicted"/>
<dbReference type="EMBL" id="JADKPN010000012">
    <property type="protein sequence ID" value="MBF4765016.1"/>
    <property type="molecule type" value="Genomic_DNA"/>
</dbReference>
<keyword evidence="1" id="KW-1133">Transmembrane helix</keyword>
<sequence length="204" mass="22287">MASQLGKWVVRALTLILVFCLAVGALFVAGTVGWLSGFGIKTETHDSQVIQAIERTQEVALLSLGIQGIKNSERCREAFGKCVPGTGETVFLQYNFAAKLGIDGAKVSVTKTGENSYRIAVPDFIFIGYDEPTFKVAVEDGSLLSWTTPDIDKVEMVNEILDGDARASYLESNRDLLQDQTKVFYNSLVTSVDPAAKTTFEFRS</sequence>
<keyword evidence="3" id="KW-1185">Reference proteome</keyword>
<evidence type="ECO:0008006" key="4">
    <source>
        <dbReference type="Google" id="ProtNLM"/>
    </source>
</evidence>
<evidence type="ECO:0000313" key="2">
    <source>
        <dbReference type="EMBL" id="MBF4765016.1"/>
    </source>
</evidence>
<keyword evidence="1" id="KW-0472">Membrane</keyword>
<keyword evidence="1" id="KW-0812">Transmembrane</keyword>
<evidence type="ECO:0000313" key="3">
    <source>
        <dbReference type="Proteomes" id="UP000640489"/>
    </source>
</evidence>
<comment type="caution">
    <text evidence="2">The sequence shown here is derived from an EMBL/GenBank/DDBJ whole genome shotgun (WGS) entry which is preliminary data.</text>
</comment>
<evidence type="ECO:0000256" key="1">
    <source>
        <dbReference type="SAM" id="Phobius"/>
    </source>
</evidence>
<organism evidence="2 3">
    <name type="scientific">Nocardioides islandensis</name>
    <dbReference type="NCBI Taxonomy" id="433663"/>
    <lineage>
        <taxon>Bacteria</taxon>
        <taxon>Bacillati</taxon>
        <taxon>Actinomycetota</taxon>
        <taxon>Actinomycetes</taxon>
        <taxon>Propionibacteriales</taxon>
        <taxon>Nocardioidaceae</taxon>
        <taxon>Nocardioides</taxon>
    </lineage>
</organism>
<dbReference type="RefSeq" id="WP_194708199.1">
    <property type="nucleotide sequence ID" value="NZ_JADKPN010000012.1"/>
</dbReference>
<name>A0A930VG76_9ACTN</name>
<protein>
    <recommendedName>
        <fullName evidence="4">DUF4230 domain-containing protein</fullName>
    </recommendedName>
</protein>
<dbReference type="Proteomes" id="UP000640489">
    <property type="component" value="Unassembled WGS sequence"/>
</dbReference>
<gene>
    <name evidence="2" type="ORF">ISU07_17935</name>
</gene>
<accession>A0A930VG76</accession>
<feature type="transmembrane region" description="Helical" evidence="1">
    <location>
        <begin position="12"/>
        <end position="35"/>
    </location>
</feature>
<reference evidence="2" key="1">
    <citation type="submission" date="2020-11" db="EMBL/GenBank/DDBJ databases">
        <title>Nocardioides sp. nov., isolated from Soil of Cynanchum wilfordii Hemsley rhizosphere.</title>
        <authorList>
            <person name="Lee J.-S."/>
            <person name="Suh M.K."/>
            <person name="Kim J.-S."/>
        </authorList>
    </citation>
    <scope>NUCLEOTIDE SEQUENCE</scope>
    <source>
        <strain evidence="2">KCTC 19275</strain>
    </source>
</reference>